<dbReference type="EMBL" id="PUGF01000037">
    <property type="protein sequence ID" value="PRC90721.1"/>
    <property type="molecule type" value="Genomic_DNA"/>
</dbReference>
<sequence length="78" mass="8452">MVQLNKIMGHVGLVMAFVSLPLMLAGVISTDAYSLAAQTQARGDFALMQSADNTSRVEHGDNTALQFTESHERQVTTQ</sequence>
<organism evidence="1 2">
    <name type="scientific">Solimicrobium silvestre</name>
    <dbReference type="NCBI Taxonomy" id="2099400"/>
    <lineage>
        <taxon>Bacteria</taxon>
        <taxon>Pseudomonadati</taxon>
        <taxon>Pseudomonadota</taxon>
        <taxon>Betaproteobacteria</taxon>
        <taxon>Burkholderiales</taxon>
        <taxon>Oxalobacteraceae</taxon>
        <taxon>Solimicrobium</taxon>
    </lineage>
</organism>
<proteinExistence type="predicted"/>
<evidence type="ECO:0000313" key="2">
    <source>
        <dbReference type="Proteomes" id="UP000237839"/>
    </source>
</evidence>
<accession>A0A2S9GSN6</accession>
<dbReference type="AlphaFoldDB" id="A0A2S9GSN6"/>
<keyword evidence="2" id="KW-1185">Reference proteome</keyword>
<name>A0A2S9GSN6_9BURK</name>
<reference evidence="1 2" key="1">
    <citation type="submission" date="2018-02" db="EMBL/GenBank/DDBJ databases">
        <title>Solimicrobium silvestre gen. nov., sp. nov., isolated from alpine forest soil.</title>
        <authorList>
            <person name="Margesin R."/>
            <person name="Albuquerque L."/>
            <person name="Zhang D.-C."/>
            <person name="Froufe H.J.C."/>
            <person name="Severino R."/>
            <person name="Roxo I."/>
            <person name="Egas C."/>
            <person name="Da Costa M.S."/>
        </authorList>
    </citation>
    <scope>NUCLEOTIDE SEQUENCE [LARGE SCALE GENOMIC DNA]</scope>
    <source>
        <strain evidence="1 2">S20-91</strain>
    </source>
</reference>
<evidence type="ECO:0000313" key="1">
    <source>
        <dbReference type="EMBL" id="PRC90721.1"/>
    </source>
</evidence>
<gene>
    <name evidence="1" type="ORF">S2091_4547</name>
</gene>
<dbReference type="Proteomes" id="UP000237839">
    <property type="component" value="Unassembled WGS sequence"/>
</dbReference>
<dbReference type="RefSeq" id="WP_105534272.1">
    <property type="nucleotide sequence ID" value="NZ_PUGF01000037.1"/>
</dbReference>
<protein>
    <submittedName>
        <fullName evidence="1">Uncharacterized protein</fullName>
    </submittedName>
</protein>
<comment type="caution">
    <text evidence="1">The sequence shown here is derived from an EMBL/GenBank/DDBJ whole genome shotgun (WGS) entry which is preliminary data.</text>
</comment>